<gene>
    <name evidence="3" type="primary">rfbB</name>
    <name evidence="3" type="ORF">ERS852420_01429</name>
</gene>
<evidence type="ECO:0000313" key="3">
    <source>
        <dbReference type="EMBL" id="CUM90413.1"/>
    </source>
</evidence>
<sequence length="346" mass="38120">MKDVLEEDFDKITKRDISWDALRNSSFVITGATGLIGSLIVKYLLYANRTMNFGAKIYAVVRNVEKADKIFAEEKTDALTYVVADLTKEKVNCEGDCDYIVHAAAVTASKVMVSDPVGTICTSIDGTEKMLQLAVEKKAKAFIYISSMEIYGQPTVGGKTAEKDLGYVDIENVRSCYPEGKRMCECLCTAYAAQYGVNVISARLAQTFGAGILPTENRVFAQFARSVMRGENIVLHTTGESEGNYVYTADAIAAIMTLLVKGKAGEAYNIANEDSHITIRDMAELVAREIAGEKIQVVIDIPEDSVSLGYAPPVKMWLDASKMRELGWKPEIGLVEAYKRMICWMK</sequence>
<dbReference type="Gene3D" id="3.40.50.720">
    <property type="entry name" value="NAD(P)-binding Rossmann-like Domain"/>
    <property type="match status" value="1"/>
</dbReference>
<dbReference type="Proteomes" id="UP000095495">
    <property type="component" value="Unassembled WGS sequence"/>
</dbReference>
<accession>A0A173SJ89</accession>
<organism evidence="3 4">
    <name type="scientific">Roseburia faecis</name>
    <dbReference type="NCBI Taxonomy" id="301302"/>
    <lineage>
        <taxon>Bacteria</taxon>
        <taxon>Bacillati</taxon>
        <taxon>Bacillota</taxon>
        <taxon>Clostridia</taxon>
        <taxon>Lachnospirales</taxon>
        <taxon>Lachnospiraceae</taxon>
        <taxon>Roseburia</taxon>
    </lineage>
</organism>
<keyword evidence="1" id="KW-1133">Transmembrane helix</keyword>
<dbReference type="PANTHER" id="PTHR43245">
    <property type="entry name" value="BIFUNCTIONAL POLYMYXIN RESISTANCE PROTEIN ARNA"/>
    <property type="match status" value="1"/>
</dbReference>
<dbReference type="InterPro" id="IPR001509">
    <property type="entry name" value="Epimerase_deHydtase"/>
</dbReference>
<dbReference type="GO" id="GO:0008460">
    <property type="term" value="F:dTDP-glucose 4,6-dehydratase activity"/>
    <property type="evidence" value="ECO:0007669"/>
    <property type="project" value="UniProtKB-EC"/>
</dbReference>
<keyword evidence="1" id="KW-0812">Transmembrane</keyword>
<name>A0A173SJ89_9FIRM</name>
<protein>
    <submittedName>
        <fullName evidence="3">dTDP-glucose 4,6-dehydratase</fullName>
        <ecNumber evidence="3">4.2.1.46</ecNumber>
    </submittedName>
</protein>
<dbReference type="Pfam" id="PF01370">
    <property type="entry name" value="Epimerase"/>
    <property type="match status" value="1"/>
</dbReference>
<evidence type="ECO:0000259" key="2">
    <source>
        <dbReference type="Pfam" id="PF01370"/>
    </source>
</evidence>
<dbReference type="RefSeq" id="WP_055262268.1">
    <property type="nucleotide sequence ID" value="NZ_CYXV01000005.1"/>
</dbReference>
<feature type="domain" description="NAD-dependent epimerase/dehydratase" evidence="2">
    <location>
        <begin position="28"/>
        <end position="271"/>
    </location>
</feature>
<dbReference type="SUPFAM" id="SSF51735">
    <property type="entry name" value="NAD(P)-binding Rossmann-fold domains"/>
    <property type="match status" value="1"/>
</dbReference>
<proteinExistence type="predicted"/>
<reference evidence="3 4" key="1">
    <citation type="submission" date="2015-09" db="EMBL/GenBank/DDBJ databases">
        <authorList>
            <consortium name="Pathogen Informatics"/>
        </authorList>
    </citation>
    <scope>NUCLEOTIDE SEQUENCE [LARGE SCALE GENOMIC DNA]</scope>
    <source>
        <strain evidence="3 4">2789STDY5608863</strain>
    </source>
</reference>
<evidence type="ECO:0000313" key="4">
    <source>
        <dbReference type="Proteomes" id="UP000095495"/>
    </source>
</evidence>
<keyword evidence="3" id="KW-0456">Lyase</keyword>
<keyword evidence="1" id="KW-0472">Membrane</keyword>
<dbReference type="AlphaFoldDB" id="A0A173SJ89"/>
<feature type="transmembrane region" description="Helical" evidence="1">
    <location>
        <begin position="27"/>
        <end position="46"/>
    </location>
</feature>
<dbReference type="EMBL" id="CYXV01000005">
    <property type="protein sequence ID" value="CUM90413.1"/>
    <property type="molecule type" value="Genomic_DNA"/>
</dbReference>
<dbReference type="EC" id="4.2.1.46" evidence="3"/>
<evidence type="ECO:0000256" key="1">
    <source>
        <dbReference type="SAM" id="Phobius"/>
    </source>
</evidence>
<dbReference type="InterPro" id="IPR050177">
    <property type="entry name" value="Lipid_A_modif_metabolic_enz"/>
</dbReference>
<dbReference type="InterPro" id="IPR036291">
    <property type="entry name" value="NAD(P)-bd_dom_sf"/>
</dbReference>